<keyword evidence="7" id="KW-1185">Reference proteome</keyword>
<keyword evidence="2 6" id="KW-0238">DNA-binding</keyword>
<dbReference type="Pfam" id="PF01614">
    <property type="entry name" value="IclR_C"/>
    <property type="match status" value="1"/>
</dbReference>
<dbReference type="PROSITE" id="PS51078">
    <property type="entry name" value="ICLR_ED"/>
    <property type="match status" value="1"/>
</dbReference>
<dbReference type="Proteomes" id="UP001519342">
    <property type="component" value="Unassembled WGS sequence"/>
</dbReference>
<proteinExistence type="predicted"/>
<gene>
    <name evidence="6" type="ORF">J2Z76_001946</name>
</gene>
<evidence type="ECO:0000259" key="4">
    <source>
        <dbReference type="PROSITE" id="PS51077"/>
    </source>
</evidence>
<protein>
    <submittedName>
        <fullName evidence="6">DNA-binding IclR family transcriptional regulator</fullName>
    </submittedName>
</protein>
<dbReference type="Gene3D" id="3.30.450.40">
    <property type="match status" value="1"/>
</dbReference>
<organism evidence="6 7">
    <name type="scientific">Sedimentibacter acidaminivorans</name>
    <dbReference type="NCBI Taxonomy" id="913099"/>
    <lineage>
        <taxon>Bacteria</taxon>
        <taxon>Bacillati</taxon>
        <taxon>Bacillota</taxon>
        <taxon>Tissierellia</taxon>
        <taxon>Sedimentibacter</taxon>
    </lineage>
</organism>
<accession>A0ABS4GEY2</accession>
<dbReference type="Pfam" id="PF09339">
    <property type="entry name" value="HTH_IclR"/>
    <property type="match status" value="1"/>
</dbReference>
<dbReference type="InterPro" id="IPR014757">
    <property type="entry name" value="Tscrpt_reg_IclR_C"/>
</dbReference>
<sequence length="252" mass="28995">MDNITSLEKAIKILEILEKPPYSYKVTELSNLSGLNRTTVHRLLSTLEKAKFVIRNEDTKEYKIGPSIYQMGCIYLDNFNYKDMILKILEDISKQTEESVGYAVLEGDTVLSLYEIEINQPLKMNYKPGLYYPINRGCYGKCLMAYNEPKLVRKILQNQKFEKITKYTLTEPDEIINEYQLIREQGYVVSYCEVTSYAIGVGVPVFNSKGKVKACVAVSFVKGSNKKSDMVKIEKILNILKSYSEEFTKYIL</sequence>
<dbReference type="SUPFAM" id="SSF46785">
    <property type="entry name" value="Winged helix' DNA-binding domain"/>
    <property type="match status" value="1"/>
</dbReference>
<comment type="caution">
    <text evidence="6">The sequence shown here is derived from an EMBL/GenBank/DDBJ whole genome shotgun (WGS) entry which is preliminary data.</text>
</comment>
<evidence type="ECO:0000313" key="6">
    <source>
        <dbReference type="EMBL" id="MBP1926082.1"/>
    </source>
</evidence>
<keyword evidence="1" id="KW-0805">Transcription regulation</keyword>
<evidence type="ECO:0000256" key="2">
    <source>
        <dbReference type="ARBA" id="ARBA00023125"/>
    </source>
</evidence>
<dbReference type="InterPro" id="IPR036390">
    <property type="entry name" value="WH_DNA-bd_sf"/>
</dbReference>
<reference evidence="6 7" key="1">
    <citation type="submission" date="2021-03" db="EMBL/GenBank/DDBJ databases">
        <title>Genomic Encyclopedia of Type Strains, Phase IV (KMG-IV): sequencing the most valuable type-strain genomes for metagenomic binning, comparative biology and taxonomic classification.</title>
        <authorList>
            <person name="Goeker M."/>
        </authorList>
    </citation>
    <scope>NUCLEOTIDE SEQUENCE [LARGE SCALE GENOMIC DNA]</scope>
    <source>
        <strain evidence="6 7">DSM 24004</strain>
    </source>
</reference>
<dbReference type="GO" id="GO:0003677">
    <property type="term" value="F:DNA binding"/>
    <property type="evidence" value="ECO:0007669"/>
    <property type="project" value="UniProtKB-KW"/>
</dbReference>
<evidence type="ECO:0000256" key="1">
    <source>
        <dbReference type="ARBA" id="ARBA00023015"/>
    </source>
</evidence>
<keyword evidence="3" id="KW-0804">Transcription</keyword>
<dbReference type="Gene3D" id="1.10.10.10">
    <property type="entry name" value="Winged helix-like DNA-binding domain superfamily/Winged helix DNA-binding domain"/>
    <property type="match status" value="1"/>
</dbReference>
<name>A0ABS4GEY2_9FIRM</name>
<dbReference type="PANTHER" id="PTHR30136">
    <property type="entry name" value="HELIX-TURN-HELIX TRANSCRIPTIONAL REGULATOR, ICLR FAMILY"/>
    <property type="match status" value="1"/>
</dbReference>
<dbReference type="PROSITE" id="PS51077">
    <property type="entry name" value="HTH_ICLR"/>
    <property type="match status" value="1"/>
</dbReference>
<dbReference type="SUPFAM" id="SSF55781">
    <property type="entry name" value="GAF domain-like"/>
    <property type="match status" value="1"/>
</dbReference>
<dbReference type="CDD" id="cd00090">
    <property type="entry name" value="HTH_ARSR"/>
    <property type="match status" value="1"/>
</dbReference>
<dbReference type="EMBL" id="JAGGKS010000005">
    <property type="protein sequence ID" value="MBP1926082.1"/>
    <property type="molecule type" value="Genomic_DNA"/>
</dbReference>
<evidence type="ECO:0000259" key="5">
    <source>
        <dbReference type="PROSITE" id="PS51078"/>
    </source>
</evidence>
<dbReference type="SMART" id="SM00346">
    <property type="entry name" value="HTH_ICLR"/>
    <property type="match status" value="1"/>
</dbReference>
<dbReference type="InterPro" id="IPR050707">
    <property type="entry name" value="HTH_MetabolicPath_Reg"/>
</dbReference>
<dbReference type="InterPro" id="IPR011991">
    <property type="entry name" value="ArsR-like_HTH"/>
</dbReference>
<dbReference type="RefSeq" id="WP_209511816.1">
    <property type="nucleotide sequence ID" value="NZ_JAGGKS010000005.1"/>
</dbReference>
<evidence type="ECO:0000313" key="7">
    <source>
        <dbReference type="Proteomes" id="UP001519342"/>
    </source>
</evidence>
<feature type="domain" description="HTH iclR-type" evidence="4">
    <location>
        <begin position="4"/>
        <end position="66"/>
    </location>
</feature>
<dbReference type="PANTHER" id="PTHR30136:SF24">
    <property type="entry name" value="HTH-TYPE TRANSCRIPTIONAL REPRESSOR ALLR"/>
    <property type="match status" value="1"/>
</dbReference>
<dbReference type="InterPro" id="IPR029016">
    <property type="entry name" value="GAF-like_dom_sf"/>
</dbReference>
<feature type="domain" description="IclR-ED" evidence="5">
    <location>
        <begin position="67"/>
        <end position="252"/>
    </location>
</feature>
<evidence type="ECO:0000256" key="3">
    <source>
        <dbReference type="ARBA" id="ARBA00023163"/>
    </source>
</evidence>
<dbReference type="InterPro" id="IPR036388">
    <property type="entry name" value="WH-like_DNA-bd_sf"/>
</dbReference>
<dbReference type="InterPro" id="IPR005471">
    <property type="entry name" value="Tscrpt_reg_IclR_N"/>
</dbReference>